<evidence type="ECO:0000313" key="3">
    <source>
        <dbReference type="EMBL" id="MBA2882242.1"/>
    </source>
</evidence>
<dbReference type="SUPFAM" id="SSF56349">
    <property type="entry name" value="DNA breaking-rejoining enzymes"/>
    <property type="match status" value="1"/>
</dbReference>
<accession>A0A7W0HLF2</accession>
<dbReference type="AlphaFoldDB" id="A0A7W0HLF2"/>
<dbReference type="InterPro" id="IPR013762">
    <property type="entry name" value="Integrase-like_cat_sf"/>
</dbReference>
<dbReference type="Proteomes" id="UP000525298">
    <property type="component" value="Unassembled WGS sequence"/>
</dbReference>
<evidence type="ECO:0000259" key="2">
    <source>
        <dbReference type="PROSITE" id="PS51898"/>
    </source>
</evidence>
<reference evidence="3 4" key="1">
    <citation type="submission" date="2020-07" db="EMBL/GenBank/DDBJ databases">
        <title>Genomic Encyclopedia of Type Strains, Phase IV (KMG-IV): sequencing the most valuable type-strain genomes for metagenomic binning, comparative biology and taxonomic classification.</title>
        <authorList>
            <person name="Goeker M."/>
        </authorList>
    </citation>
    <scope>NUCLEOTIDE SEQUENCE [LARGE SCALE GENOMIC DNA]</scope>
    <source>
        <strain evidence="3 4">DSM 17721</strain>
    </source>
</reference>
<name>A0A7W0HLF2_9BACT</name>
<keyword evidence="4" id="KW-1185">Reference proteome</keyword>
<dbReference type="PROSITE" id="PS51898">
    <property type="entry name" value="TYR_RECOMBINASE"/>
    <property type="match status" value="1"/>
</dbReference>
<dbReference type="GO" id="GO:0003677">
    <property type="term" value="F:DNA binding"/>
    <property type="evidence" value="ECO:0007669"/>
    <property type="project" value="InterPro"/>
</dbReference>
<proteinExistence type="predicted"/>
<evidence type="ECO:0000256" key="1">
    <source>
        <dbReference type="ARBA" id="ARBA00023172"/>
    </source>
</evidence>
<dbReference type="InterPro" id="IPR050090">
    <property type="entry name" value="Tyrosine_recombinase_XerCD"/>
</dbReference>
<dbReference type="GO" id="GO:0015074">
    <property type="term" value="P:DNA integration"/>
    <property type="evidence" value="ECO:0007669"/>
    <property type="project" value="InterPro"/>
</dbReference>
<dbReference type="GO" id="GO:0006310">
    <property type="term" value="P:DNA recombination"/>
    <property type="evidence" value="ECO:0007669"/>
    <property type="project" value="UniProtKB-KW"/>
</dbReference>
<dbReference type="CDD" id="cd00397">
    <property type="entry name" value="DNA_BRE_C"/>
    <property type="match status" value="1"/>
</dbReference>
<sequence>MARLDTHFKGRDVNFITSDQILKFLTQDTEGQKQTTKRFKYTLLKTLFNFIKDNEGPALVNPCDSPVLKKTFRLAKGRQWSILEKDAVDEIIFRTENLRNRLMLELMARGGMRIGEVLKLRMKDVEDCKLFLVSPKSGRQNGVVFIPKKVAARLRDYIRSKNMEPGERIFPIGYTGARQIVKKAGRKIGIEISPHDLRRHAATYASRAGAPIEIVSKVILRHANLSTTQRYLGKVSDTEASRWVENIFS</sequence>
<dbReference type="PANTHER" id="PTHR30349">
    <property type="entry name" value="PHAGE INTEGRASE-RELATED"/>
    <property type="match status" value="1"/>
</dbReference>
<dbReference type="Gene3D" id="1.10.443.10">
    <property type="entry name" value="Intergrase catalytic core"/>
    <property type="match status" value="1"/>
</dbReference>
<gene>
    <name evidence="3" type="ORF">HNR65_002584</name>
</gene>
<organism evidence="3 4">
    <name type="scientific">Desulfosalsimonas propionicica</name>
    <dbReference type="NCBI Taxonomy" id="332175"/>
    <lineage>
        <taxon>Bacteria</taxon>
        <taxon>Pseudomonadati</taxon>
        <taxon>Thermodesulfobacteriota</taxon>
        <taxon>Desulfobacteria</taxon>
        <taxon>Desulfobacterales</taxon>
        <taxon>Desulfosalsimonadaceae</taxon>
        <taxon>Desulfosalsimonas</taxon>
    </lineage>
</organism>
<dbReference type="InterPro" id="IPR011010">
    <property type="entry name" value="DNA_brk_join_enz"/>
</dbReference>
<dbReference type="Pfam" id="PF00589">
    <property type="entry name" value="Phage_integrase"/>
    <property type="match status" value="1"/>
</dbReference>
<dbReference type="PANTHER" id="PTHR30349:SF64">
    <property type="entry name" value="PROPHAGE INTEGRASE INTD-RELATED"/>
    <property type="match status" value="1"/>
</dbReference>
<keyword evidence="1" id="KW-0233">DNA recombination</keyword>
<protein>
    <submittedName>
        <fullName evidence="3">Integrase</fullName>
    </submittedName>
</protein>
<dbReference type="RefSeq" id="WP_232364769.1">
    <property type="nucleotide sequence ID" value="NZ_JACDUS010000008.1"/>
</dbReference>
<feature type="domain" description="Tyr recombinase" evidence="2">
    <location>
        <begin position="78"/>
        <end position="246"/>
    </location>
</feature>
<evidence type="ECO:0000313" key="4">
    <source>
        <dbReference type="Proteomes" id="UP000525298"/>
    </source>
</evidence>
<comment type="caution">
    <text evidence="3">The sequence shown here is derived from an EMBL/GenBank/DDBJ whole genome shotgun (WGS) entry which is preliminary data.</text>
</comment>
<dbReference type="InterPro" id="IPR002104">
    <property type="entry name" value="Integrase_catalytic"/>
</dbReference>
<dbReference type="EMBL" id="JACDUS010000008">
    <property type="protein sequence ID" value="MBA2882242.1"/>
    <property type="molecule type" value="Genomic_DNA"/>
</dbReference>